<organism evidence="1 2">
    <name type="scientific">Engelhardtia mirabilis</name>
    <dbReference type="NCBI Taxonomy" id="2528011"/>
    <lineage>
        <taxon>Bacteria</taxon>
        <taxon>Pseudomonadati</taxon>
        <taxon>Planctomycetota</taxon>
        <taxon>Planctomycetia</taxon>
        <taxon>Planctomycetia incertae sedis</taxon>
        <taxon>Engelhardtia</taxon>
    </lineage>
</organism>
<protein>
    <submittedName>
        <fullName evidence="1">Uncharacterized protein</fullName>
    </submittedName>
</protein>
<evidence type="ECO:0000313" key="1">
    <source>
        <dbReference type="EMBL" id="QDU67026.1"/>
    </source>
</evidence>
<name>A0A518BJ74_9BACT</name>
<dbReference type="Proteomes" id="UP000316921">
    <property type="component" value="Chromosome"/>
</dbReference>
<reference evidence="1 2" key="1">
    <citation type="submission" date="2019-02" db="EMBL/GenBank/DDBJ databases">
        <title>Deep-cultivation of Planctomycetes and their phenomic and genomic characterization uncovers novel biology.</title>
        <authorList>
            <person name="Wiegand S."/>
            <person name="Jogler M."/>
            <person name="Boedeker C."/>
            <person name="Pinto D."/>
            <person name="Vollmers J."/>
            <person name="Rivas-Marin E."/>
            <person name="Kohn T."/>
            <person name="Peeters S.H."/>
            <person name="Heuer A."/>
            <person name="Rast P."/>
            <person name="Oberbeckmann S."/>
            <person name="Bunk B."/>
            <person name="Jeske O."/>
            <person name="Meyerdierks A."/>
            <person name="Storesund J.E."/>
            <person name="Kallscheuer N."/>
            <person name="Luecker S."/>
            <person name="Lage O.M."/>
            <person name="Pohl T."/>
            <person name="Merkel B.J."/>
            <person name="Hornburger P."/>
            <person name="Mueller R.-W."/>
            <person name="Bruemmer F."/>
            <person name="Labrenz M."/>
            <person name="Spormann A.M."/>
            <person name="Op den Camp H."/>
            <person name="Overmann J."/>
            <person name="Amann R."/>
            <person name="Jetten M.S.M."/>
            <person name="Mascher T."/>
            <person name="Medema M.H."/>
            <person name="Devos D.P."/>
            <person name="Kaster A.-K."/>
            <person name="Ovreas L."/>
            <person name="Rohde M."/>
            <person name="Galperin M.Y."/>
            <person name="Jogler C."/>
        </authorList>
    </citation>
    <scope>NUCLEOTIDE SEQUENCE [LARGE SCALE GENOMIC DNA]</scope>
    <source>
        <strain evidence="1 2">Pla133</strain>
    </source>
</reference>
<proteinExistence type="predicted"/>
<dbReference type="EMBL" id="CP036287">
    <property type="protein sequence ID" value="QDU67026.1"/>
    <property type="molecule type" value="Genomic_DNA"/>
</dbReference>
<dbReference type="KEGG" id="pbap:Pla133_21040"/>
<evidence type="ECO:0000313" key="2">
    <source>
        <dbReference type="Proteomes" id="UP000316921"/>
    </source>
</evidence>
<sequence>MSALEDTSADFATGLAAGLSAASSTAFGVDLDLDRAGRSAFAGEASPPAGESAAPPATLGLRVAFFFPTALRRGFAPGLGGSRAPKGTVSELESEVLLLEVTLGVRSRRHPRGGIPSDR</sequence>
<dbReference type="AlphaFoldDB" id="A0A518BJ74"/>
<accession>A0A518BJ74</accession>
<gene>
    <name evidence="1" type="ORF">Pla133_21040</name>
</gene>
<keyword evidence="2" id="KW-1185">Reference proteome</keyword>